<name>A0A9P7UJ14_9PEZI</name>
<comment type="caution">
    <text evidence="2">The sequence shown here is derived from an EMBL/GenBank/DDBJ whole genome shotgun (WGS) entry which is preliminary data.</text>
</comment>
<keyword evidence="3" id="KW-1185">Reference proteome</keyword>
<feature type="compositionally biased region" description="Basic and acidic residues" evidence="1">
    <location>
        <begin position="88"/>
        <end position="97"/>
    </location>
</feature>
<evidence type="ECO:0000313" key="2">
    <source>
        <dbReference type="EMBL" id="KAG7051185.1"/>
    </source>
</evidence>
<organism evidence="2 3">
    <name type="scientific">Colletotrichum scovillei</name>
    <dbReference type="NCBI Taxonomy" id="1209932"/>
    <lineage>
        <taxon>Eukaryota</taxon>
        <taxon>Fungi</taxon>
        <taxon>Dikarya</taxon>
        <taxon>Ascomycota</taxon>
        <taxon>Pezizomycotina</taxon>
        <taxon>Sordariomycetes</taxon>
        <taxon>Hypocreomycetidae</taxon>
        <taxon>Glomerellales</taxon>
        <taxon>Glomerellaceae</taxon>
        <taxon>Colletotrichum</taxon>
        <taxon>Colletotrichum acutatum species complex</taxon>
    </lineage>
</organism>
<evidence type="ECO:0000256" key="1">
    <source>
        <dbReference type="SAM" id="MobiDB-lite"/>
    </source>
</evidence>
<accession>A0A9P7UJ14</accession>
<dbReference type="EMBL" id="JAESDN010000004">
    <property type="protein sequence ID" value="KAG7051185.1"/>
    <property type="molecule type" value="Genomic_DNA"/>
</dbReference>
<feature type="region of interest" description="Disordered" evidence="1">
    <location>
        <begin position="88"/>
        <end position="109"/>
    </location>
</feature>
<dbReference type="Proteomes" id="UP000699042">
    <property type="component" value="Unassembled WGS sequence"/>
</dbReference>
<protein>
    <submittedName>
        <fullName evidence="2">Uncharacterized protein</fullName>
    </submittedName>
</protein>
<evidence type="ECO:0000313" key="3">
    <source>
        <dbReference type="Proteomes" id="UP000699042"/>
    </source>
</evidence>
<dbReference type="AlphaFoldDB" id="A0A9P7UJ14"/>
<proteinExistence type="predicted"/>
<gene>
    <name evidence="2" type="ORF">JMJ77_001811</name>
</gene>
<sequence>MDEPGMIVESKMHCFNAMTASGIREGRADEKVGVYSDATLLCGLYQGAAISTIGVNGPSLAPKNMIKKQAERSSAHLESHHALMHNIDASRKERWMGKVETPIPQNQRR</sequence>
<reference evidence="2" key="1">
    <citation type="submission" date="2021-05" db="EMBL/GenBank/DDBJ databases">
        <title>Comparative genomics of three Colletotrichum scovillei strains and genetic complementation revealed genes involved fungal growth and virulence on chili pepper.</title>
        <authorList>
            <person name="Hsieh D.-K."/>
            <person name="Chuang S.-C."/>
            <person name="Chen C.-Y."/>
            <person name="Chao Y.-T."/>
            <person name="Lu M.-Y.J."/>
            <person name="Lee M.-H."/>
            <person name="Shih M.-C."/>
        </authorList>
    </citation>
    <scope>NUCLEOTIDE SEQUENCE</scope>
    <source>
        <strain evidence="2">Coll-153</strain>
    </source>
</reference>